<dbReference type="eggNOG" id="COG1657">
    <property type="taxonomic scope" value="Bacteria"/>
</dbReference>
<gene>
    <name evidence="3" type="ORF">OR37_01565</name>
</gene>
<dbReference type="EMBL" id="APMP01000006">
    <property type="protein sequence ID" value="ENZ82628.1"/>
    <property type="molecule type" value="Genomic_DNA"/>
</dbReference>
<dbReference type="GO" id="GO:0016829">
    <property type="term" value="F:lyase activity"/>
    <property type="evidence" value="ECO:0007669"/>
    <property type="project" value="UniProtKB-KW"/>
</dbReference>
<evidence type="ECO:0000313" key="3">
    <source>
        <dbReference type="EMBL" id="ENZ82628.1"/>
    </source>
</evidence>
<feature type="chain" id="PRO_5004339753" evidence="2">
    <location>
        <begin position="24"/>
        <end position="437"/>
    </location>
</feature>
<keyword evidence="2" id="KW-0732">Signal</keyword>
<dbReference type="SUPFAM" id="SSF81853">
    <property type="entry name" value="Family 10 polysaccharide lyase"/>
    <property type="match status" value="1"/>
</dbReference>
<dbReference type="Pfam" id="PF09492">
    <property type="entry name" value="Pec_lyase"/>
    <property type="match status" value="1"/>
</dbReference>
<dbReference type="PATRIC" id="fig|1292034.3.peg.1550"/>
<protein>
    <submittedName>
        <fullName evidence="3">Pectate lyase, PelA/Pel-15E family</fullName>
    </submittedName>
</protein>
<evidence type="ECO:0000256" key="2">
    <source>
        <dbReference type="SAM" id="SignalP"/>
    </source>
</evidence>
<evidence type="ECO:0000256" key="1">
    <source>
        <dbReference type="SAM" id="MobiDB-lite"/>
    </source>
</evidence>
<accession>R0EAY9</accession>
<feature type="region of interest" description="Disordered" evidence="1">
    <location>
        <begin position="121"/>
        <end position="157"/>
    </location>
</feature>
<reference evidence="3 4" key="1">
    <citation type="journal article" date="2013" name="Genome Announc.">
        <title>Draft Genome Sequence for Caulobacter sp. Strain OR37, a Bacterium Tolerant to Heavy Metals.</title>
        <authorList>
            <person name="Utturkar S.M."/>
            <person name="Bollmann A."/>
            <person name="Brzoska R.M."/>
            <person name="Klingeman D.M."/>
            <person name="Epstein S.E."/>
            <person name="Palumbo A.V."/>
            <person name="Brown S.D."/>
        </authorList>
    </citation>
    <scope>NUCLEOTIDE SEQUENCE [LARGE SCALE GENOMIC DNA]</scope>
    <source>
        <strain evidence="3 4">OR37</strain>
    </source>
</reference>
<proteinExistence type="predicted"/>
<dbReference type="STRING" id="1292034.OR37_01565"/>
<organism evidence="3 4">
    <name type="scientific">Caulobacter vibrioides OR37</name>
    <dbReference type="NCBI Taxonomy" id="1292034"/>
    <lineage>
        <taxon>Bacteria</taxon>
        <taxon>Pseudomonadati</taxon>
        <taxon>Pseudomonadota</taxon>
        <taxon>Alphaproteobacteria</taxon>
        <taxon>Caulobacterales</taxon>
        <taxon>Caulobacteraceae</taxon>
        <taxon>Caulobacter</taxon>
    </lineage>
</organism>
<dbReference type="Gene3D" id="1.50.10.20">
    <property type="match status" value="1"/>
</dbReference>
<dbReference type="Proteomes" id="UP000013063">
    <property type="component" value="Unassembled WGS sequence"/>
</dbReference>
<dbReference type="OrthoDB" id="9804686at2"/>
<dbReference type="InterPro" id="IPR012669">
    <property type="entry name" value="Pectate_lyase"/>
</dbReference>
<name>R0EAY9_CAUVI</name>
<dbReference type="AlphaFoldDB" id="R0EAY9"/>
<comment type="caution">
    <text evidence="3">The sequence shown here is derived from an EMBL/GenBank/DDBJ whole genome shotgun (WGS) entry which is preliminary data.</text>
</comment>
<keyword evidence="3" id="KW-0456">Lyase</keyword>
<evidence type="ECO:0000313" key="4">
    <source>
        <dbReference type="Proteomes" id="UP000013063"/>
    </source>
</evidence>
<feature type="signal peptide" evidence="2">
    <location>
        <begin position="1"/>
        <end position="23"/>
    </location>
</feature>
<dbReference type="NCBIfam" id="TIGR02474">
    <property type="entry name" value="pec_lyase"/>
    <property type="match status" value="1"/>
</dbReference>
<dbReference type="RefSeq" id="WP_004617802.1">
    <property type="nucleotide sequence ID" value="NZ_APMP01000006.1"/>
</dbReference>
<keyword evidence="4" id="KW-1185">Reference proteome</keyword>
<sequence precursor="true">MSKRAAAIGLFLSASLLAAPALAGVIGQNVPALPITAERIAQLPADQQPAWKAYLARSQAQMQADRAALAAELKPGETAPPPLPATAHGDGGMALHKAPAWYASPEARHIADVIVSFQTPAGGWSKNQDRRGALRLPGQPWASDNSSQHLGKDDFDAPHSPRWSYVGTLDNNATITEMRFLAKVATQAPGPEGDAYRQSFLKGVHYLLAAQFPNGGWPQVWPLEGGYHDAITYNDNAVSEAAALLTEVSEAKADFAFVPADLRAKAAEAAKWGRLCIVATQIRVNGKLTLWGQQADPFTLEPVGARNFEPPALATSESADLLLYLMSLPDPTPQEVRAVHWGVAWLNHHAIMGKEWTGKGQTDGRHLIDKTGAGPIWARYYDRKTEKPIFGDRDKSLHDNVDDISQERRDGYSWFGAQPLKVFKVYGDWVKTHPPGQ</sequence>